<keyword evidence="14" id="KW-1185">Reference proteome</keyword>
<evidence type="ECO:0000313" key="14">
    <source>
        <dbReference type="Proteomes" id="UP000277580"/>
    </source>
</evidence>
<comment type="cofactor">
    <cofactor evidence="12">
        <name>Mg(2+)</name>
        <dbReference type="ChEBI" id="CHEBI:18420"/>
    </cofactor>
    <text evidence="12">Binds 2 magnesium ions per subunit.</text>
</comment>
<evidence type="ECO:0000256" key="3">
    <source>
        <dbReference type="ARBA" id="ARBA00022801"/>
    </source>
</evidence>
<accession>A0A3N4KZ50</accession>
<dbReference type="PANTHER" id="PTHR16222">
    <property type="entry name" value="ADP-RIBOSYLGLYCOHYDROLASE"/>
    <property type="match status" value="1"/>
</dbReference>
<dbReference type="OrthoDB" id="2021138at2759"/>
<evidence type="ECO:0000256" key="1">
    <source>
        <dbReference type="ARBA" id="ARBA00010702"/>
    </source>
</evidence>
<evidence type="ECO:0000256" key="7">
    <source>
        <dbReference type="ARBA" id="ARBA00042722"/>
    </source>
</evidence>
<dbReference type="PANTHER" id="PTHR16222:SF24">
    <property type="entry name" value="ADP-RIBOSYLHYDROLASE ARH3"/>
    <property type="match status" value="1"/>
</dbReference>
<reference evidence="13 14" key="1">
    <citation type="journal article" date="2018" name="Nat. Ecol. Evol.">
        <title>Pezizomycetes genomes reveal the molecular basis of ectomycorrhizal truffle lifestyle.</title>
        <authorList>
            <person name="Murat C."/>
            <person name="Payen T."/>
            <person name="Noel B."/>
            <person name="Kuo A."/>
            <person name="Morin E."/>
            <person name="Chen J."/>
            <person name="Kohler A."/>
            <person name="Krizsan K."/>
            <person name="Balestrini R."/>
            <person name="Da Silva C."/>
            <person name="Montanini B."/>
            <person name="Hainaut M."/>
            <person name="Levati E."/>
            <person name="Barry K.W."/>
            <person name="Belfiori B."/>
            <person name="Cichocki N."/>
            <person name="Clum A."/>
            <person name="Dockter R.B."/>
            <person name="Fauchery L."/>
            <person name="Guy J."/>
            <person name="Iotti M."/>
            <person name="Le Tacon F."/>
            <person name="Lindquist E.A."/>
            <person name="Lipzen A."/>
            <person name="Malagnac F."/>
            <person name="Mello A."/>
            <person name="Molinier V."/>
            <person name="Miyauchi S."/>
            <person name="Poulain J."/>
            <person name="Riccioni C."/>
            <person name="Rubini A."/>
            <person name="Sitrit Y."/>
            <person name="Splivallo R."/>
            <person name="Traeger S."/>
            <person name="Wang M."/>
            <person name="Zifcakova L."/>
            <person name="Wipf D."/>
            <person name="Zambonelli A."/>
            <person name="Paolocci F."/>
            <person name="Nowrousian M."/>
            <person name="Ottonello S."/>
            <person name="Baldrian P."/>
            <person name="Spatafora J.W."/>
            <person name="Henrissat B."/>
            <person name="Nagy L.G."/>
            <person name="Aury J.M."/>
            <person name="Wincker P."/>
            <person name="Grigoriev I.V."/>
            <person name="Bonfante P."/>
            <person name="Martin F.M."/>
        </authorList>
    </citation>
    <scope>NUCLEOTIDE SEQUENCE [LARGE SCALE GENOMIC DNA]</scope>
    <source>
        <strain evidence="13 14">CCBAS932</strain>
    </source>
</reference>
<dbReference type="Proteomes" id="UP000277580">
    <property type="component" value="Unassembled WGS sequence"/>
</dbReference>
<comment type="catalytic activity">
    <reaction evidence="11">
        <text>alpha-NAD(+) + H2O = ADP-D-ribose + nicotinamide + H(+)</text>
        <dbReference type="Rhea" id="RHEA:68792"/>
        <dbReference type="ChEBI" id="CHEBI:15377"/>
        <dbReference type="ChEBI" id="CHEBI:15378"/>
        <dbReference type="ChEBI" id="CHEBI:17154"/>
        <dbReference type="ChEBI" id="CHEBI:57967"/>
        <dbReference type="ChEBI" id="CHEBI:77017"/>
    </reaction>
</comment>
<evidence type="ECO:0000256" key="9">
    <source>
        <dbReference type="ARBA" id="ARBA00043187"/>
    </source>
</evidence>
<gene>
    <name evidence="13" type="ORF">P167DRAFT_533960</name>
</gene>
<keyword evidence="3 13" id="KW-0378">Hydrolase</keyword>
<feature type="binding site" evidence="12">
    <location>
        <position position="69"/>
    </location>
    <ligand>
        <name>Mg(2+)</name>
        <dbReference type="ChEBI" id="CHEBI:18420"/>
        <label>1</label>
    </ligand>
</feature>
<feature type="binding site" evidence="12">
    <location>
        <position position="290"/>
    </location>
    <ligand>
        <name>Mg(2+)</name>
        <dbReference type="ChEBI" id="CHEBI:18420"/>
        <label>1</label>
    </ligand>
</feature>
<evidence type="ECO:0000256" key="10">
    <source>
        <dbReference type="ARBA" id="ARBA00043193"/>
    </source>
</evidence>
<name>A0A3N4KZ50_9PEZI</name>
<dbReference type="EMBL" id="ML119117">
    <property type="protein sequence ID" value="RPB14532.1"/>
    <property type="molecule type" value="Genomic_DNA"/>
</dbReference>
<dbReference type="AlphaFoldDB" id="A0A3N4KZ50"/>
<evidence type="ECO:0000256" key="2">
    <source>
        <dbReference type="ARBA" id="ARBA00012255"/>
    </source>
</evidence>
<feature type="binding site" evidence="12">
    <location>
        <position position="287"/>
    </location>
    <ligand>
        <name>Mg(2+)</name>
        <dbReference type="ChEBI" id="CHEBI:18420"/>
        <label>1</label>
    </ligand>
</feature>
<feature type="binding site" evidence="12">
    <location>
        <position position="67"/>
    </location>
    <ligand>
        <name>Mg(2+)</name>
        <dbReference type="ChEBI" id="CHEBI:18420"/>
        <label>1</label>
    </ligand>
</feature>
<evidence type="ECO:0000256" key="6">
    <source>
        <dbReference type="ARBA" id="ARBA00042471"/>
    </source>
</evidence>
<keyword evidence="12" id="KW-0479">Metal-binding</keyword>
<dbReference type="InterPro" id="IPR036705">
    <property type="entry name" value="Ribosyl_crysJ1_sf"/>
</dbReference>
<evidence type="ECO:0000256" key="4">
    <source>
        <dbReference type="ARBA" id="ARBA00041057"/>
    </source>
</evidence>
<dbReference type="SUPFAM" id="SSF101478">
    <property type="entry name" value="ADP-ribosylglycohydrolase"/>
    <property type="match status" value="1"/>
</dbReference>
<evidence type="ECO:0000256" key="8">
    <source>
        <dbReference type="ARBA" id="ARBA00042850"/>
    </source>
</evidence>
<protein>
    <recommendedName>
        <fullName evidence="4">ADP-ribosylhydrolase ARH3</fullName>
        <ecNumber evidence="2">3.2.1.143</ecNumber>
    </recommendedName>
    <alternativeName>
        <fullName evidence="5">ADP-ribose glycohydrolase ARH3</fullName>
    </alternativeName>
    <alternativeName>
        <fullName evidence="6">ADP-ribosylhydrolase 3</fullName>
    </alternativeName>
    <alternativeName>
        <fullName evidence="9">O-acetyl-ADP-ribose deacetylase ARH3</fullName>
    </alternativeName>
    <alternativeName>
        <fullName evidence="10">Poly(ADP-ribose) glycohydrolase ARH3</fullName>
    </alternativeName>
    <alternativeName>
        <fullName evidence="8">[Protein ADP-ribosylarginine] hydrolase-like protein 2</fullName>
    </alternativeName>
    <alternativeName>
        <fullName evidence="7">[Protein ADP-ribosylserine] hydrolase</fullName>
    </alternativeName>
</protein>
<dbReference type="EC" id="3.2.1.143" evidence="2"/>
<feature type="binding site" evidence="12">
    <location>
        <position position="68"/>
    </location>
    <ligand>
        <name>Mg(2+)</name>
        <dbReference type="ChEBI" id="CHEBI:18420"/>
        <label>1</label>
    </ligand>
</feature>
<sequence>MATTPTPLSDQLLTFSPLSTKVQTSLLALALSDALGGPAEFKPRGTFPHISTMQPNRNFNLPPGTWTDDTSMTLCLARAITSPSKPPIPADQAKLYLKWYRAGYLSAIGHCFDIGATTRAALHIWEGAGKKADMAAVQQQVREKLGGRFQAGNGSLMRVLPVGLVYWRDLTVAMEVARATSEVTHPAGMCRDACAVYTLLVGSILGAVARGERMSKAQLLEVLYGYEFQDEELGAVLGRESGFLELPVESVKTSGYVLHTLEAALWVFFQTESFEEGVVRVVNLGDDADTVAAVYGGLAGVWYADELEAEGSLFWTEGVRRWREELVQRKVVEDVAKALWEIQK</sequence>
<dbReference type="STRING" id="1392247.A0A3N4KZ50"/>
<evidence type="ECO:0000256" key="5">
    <source>
        <dbReference type="ARBA" id="ARBA00042398"/>
    </source>
</evidence>
<evidence type="ECO:0000256" key="11">
    <source>
        <dbReference type="ARBA" id="ARBA00049015"/>
    </source>
</evidence>
<dbReference type="Gene3D" id="1.10.4080.10">
    <property type="entry name" value="ADP-ribosylation/Crystallin J1"/>
    <property type="match status" value="1"/>
</dbReference>
<evidence type="ECO:0000256" key="12">
    <source>
        <dbReference type="PIRSR" id="PIRSR605502-1"/>
    </source>
</evidence>
<proteinExistence type="inferred from homology"/>
<dbReference type="GO" id="GO:0046872">
    <property type="term" value="F:metal ion binding"/>
    <property type="evidence" value="ECO:0007669"/>
    <property type="project" value="UniProtKB-KW"/>
</dbReference>
<dbReference type="GO" id="GO:0004649">
    <property type="term" value="F:poly(ADP-ribose) glycohydrolase activity"/>
    <property type="evidence" value="ECO:0007669"/>
    <property type="project" value="UniProtKB-EC"/>
</dbReference>
<evidence type="ECO:0000313" key="13">
    <source>
        <dbReference type="EMBL" id="RPB14532.1"/>
    </source>
</evidence>
<dbReference type="InterPro" id="IPR005502">
    <property type="entry name" value="Ribosyl_crysJ1"/>
</dbReference>
<feature type="binding site" evidence="12">
    <location>
        <position position="289"/>
    </location>
    <ligand>
        <name>Mg(2+)</name>
        <dbReference type="ChEBI" id="CHEBI:18420"/>
        <label>1</label>
    </ligand>
</feature>
<dbReference type="Pfam" id="PF03747">
    <property type="entry name" value="ADP_ribosyl_GH"/>
    <property type="match status" value="1"/>
</dbReference>
<dbReference type="InterPro" id="IPR050792">
    <property type="entry name" value="ADP-ribosylglycohydrolase"/>
</dbReference>
<keyword evidence="12" id="KW-0460">Magnesium</keyword>
<dbReference type="InParanoid" id="A0A3N4KZ50"/>
<comment type="similarity">
    <text evidence="1">Belongs to the ADP-ribosylglycohydrolase family.</text>
</comment>
<organism evidence="13 14">
    <name type="scientific">Morchella conica CCBAS932</name>
    <dbReference type="NCBI Taxonomy" id="1392247"/>
    <lineage>
        <taxon>Eukaryota</taxon>
        <taxon>Fungi</taxon>
        <taxon>Dikarya</taxon>
        <taxon>Ascomycota</taxon>
        <taxon>Pezizomycotina</taxon>
        <taxon>Pezizomycetes</taxon>
        <taxon>Pezizales</taxon>
        <taxon>Morchellaceae</taxon>
        <taxon>Morchella</taxon>
    </lineage>
</organism>